<proteinExistence type="predicted"/>
<dbReference type="eggNOG" id="ENOG502ZQB3">
    <property type="taxonomic scope" value="Bacteria"/>
</dbReference>
<evidence type="ECO:0000313" key="3">
    <source>
        <dbReference type="Proteomes" id="UP000183015"/>
    </source>
</evidence>
<name>A0A1H7NS72_STRJI</name>
<evidence type="ECO:0008006" key="4">
    <source>
        <dbReference type="Google" id="ProtNLM"/>
    </source>
</evidence>
<accession>A0A1H7NS72</accession>
<gene>
    <name evidence="2" type="ORF">SAMN05414137_10734</name>
</gene>
<organism evidence="2 3">
    <name type="scientific">Streptacidiphilus jiangxiensis</name>
    <dbReference type="NCBI Taxonomy" id="235985"/>
    <lineage>
        <taxon>Bacteria</taxon>
        <taxon>Bacillati</taxon>
        <taxon>Actinomycetota</taxon>
        <taxon>Actinomycetes</taxon>
        <taxon>Kitasatosporales</taxon>
        <taxon>Streptomycetaceae</taxon>
        <taxon>Streptacidiphilus</taxon>
    </lineage>
</organism>
<dbReference type="EMBL" id="FOAZ01000007">
    <property type="protein sequence ID" value="SEL25888.1"/>
    <property type="molecule type" value="Genomic_DNA"/>
</dbReference>
<feature type="transmembrane region" description="Helical" evidence="1">
    <location>
        <begin position="73"/>
        <end position="92"/>
    </location>
</feature>
<dbReference type="STRING" id="235985.SAMN05414137_10734"/>
<keyword evidence="1" id="KW-1133">Transmembrane helix</keyword>
<sequence>MYEVVVSAGRRQAGRAVMRDVIGMYVRRPARIREGISLGHSADLRVIVYLLVGAEVLVEGLMDVSLIPPAWRFVHLLWIALMVDAAIAFGAVTRRHPHQVSAETLTVRAGLLDEFTLPLDLVGSVRRERLSIKGRGVRPVPDRPEAVACNVSGTAELVVELREPVSLRLASGARLVVRRLHLAADDPAAAHRALRSALA</sequence>
<evidence type="ECO:0000313" key="2">
    <source>
        <dbReference type="EMBL" id="SEL25888.1"/>
    </source>
</evidence>
<feature type="transmembrane region" description="Helical" evidence="1">
    <location>
        <begin position="46"/>
        <end position="67"/>
    </location>
</feature>
<keyword evidence="3" id="KW-1185">Reference proteome</keyword>
<dbReference type="AlphaFoldDB" id="A0A1H7NS72"/>
<evidence type="ECO:0000256" key="1">
    <source>
        <dbReference type="SAM" id="Phobius"/>
    </source>
</evidence>
<keyword evidence="1" id="KW-0472">Membrane</keyword>
<keyword evidence="1" id="KW-0812">Transmembrane</keyword>
<dbReference type="Proteomes" id="UP000183015">
    <property type="component" value="Unassembled WGS sequence"/>
</dbReference>
<protein>
    <recommendedName>
        <fullName evidence="4">PH domain-containing protein</fullName>
    </recommendedName>
</protein>
<reference evidence="3" key="1">
    <citation type="submission" date="2016-10" db="EMBL/GenBank/DDBJ databases">
        <authorList>
            <person name="Varghese N."/>
        </authorList>
    </citation>
    <scope>NUCLEOTIDE SEQUENCE [LARGE SCALE GENOMIC DNA]</scope>
    <source>
        <strain evidence="3">DSM 45096 / BCRC 16803 / CGMCC 4.1857 / CIP 109030 / JCM 12277 / KCTC 19219 / NBRC 100920 / 33214</strain>
    </source>
</reference>